<reference evidence="11 12" key="1">
    <citation type="submission" date="2018-08" db="EMBL/GenBank/DDBJ databases">
        <title>A genome reference for cultivated species of the human gut microbiota.</title>
        <authorList>
            <person name="Zou Y."/>
            <person name="Xue W."/>
            <person name="Luo G."/>
        </authorList>
    </citation>
    <scope>NUCLEOTIDE SEQUENCE [LARGE SCALE GENOMIC DNA]</scope>
    <source>
        <strain evidence="10 13">AM09-9</strain>
        <strain evidence="9 12">AM25-1LB</strain>
        <strain evidence="8 11">TF11-7</strain>
    </source>
</reference>
<dbReference type="GO" id="GO:0005886">
    <property type="term" value="C:plasma membrane"/>
    <property type="evidence" value="ECO:0007669"/>
    <property type="project" value="UniProtKB-SubCell"/>
</dbReference>
<feature type="transmembrane region" description="Helical" evidence="6">
    <location>
        <begin position="77"/>
        <end position="97"/>
    </location>
</feature>
<dbReference type="AlphaFoldDB" id="A0A3E4LRK2"/>
<sequence length="216" mass="24086">MKKWQKTGLLIVWCIIIAGCFYFRKELTTEQILNHTPGNLLAAFFMMMGLFAVKSVSVVIYSGLLFAVSGMIFPMKFAIAVNFCGAAIMVTLPWLIGKKGGGTMVSSIMKKYPKTEKLKEICTGNGFILTFLLRVIGKIPSDVLSLYLGAIGIDYKVYFAGSMLGLLPHLFTFPIMGMNIQNIHSTEFRISVGIEAIYMACSAGLYWIYSKKRKRK</sequence>
<feature type="transmembrane region" description="Helical" evidence="6">
    <location>
        <begin position="44"/>
        <end position="68"/>
    </location>
</feature>
<protein>
    <recommendedName>
        <fullName evidence="6">TVP38/TMEM64 family membrane protein</fullName>
    </recommendedName>
</protein>
<feature type="domain" description="VTT" evidence="7">
    <location>
        <begin position="64"/>
        <end position="176"/>
    </location>
</feature>
<dbReference type="Proteomes" id="UP000284902">
    <property type="component" value="Unassembled WGS sequence"/>
</dbReference>
<comment type="subcellular location">
    <subcellularLocation>
        <location evidence="1 6">Cell membrane</location>
        <topology evidence="1 6">Multi-pass membrane protein</topology>
    </subcellularLocation>
</comment>
<dbReference type="EMBL" id="QSQN01000016">
    <property type="protein sequence ID" value="RGK40078.1"/>
    <property type="molecule type" value="Genomic_DNA"/>
</dbReference>
<proteinExistence type="inferred from homology"/>
<evidence type="ECO:0000256" key="1">
    <source>
        <dbReference type="ARBA" id="ARBA00004651"/>
    </source>
</evidence>
<keyword evidence="5 6" id="KW-0472">Membrane</keyword>
<evidence type="ECO:0000313" key="10">
    <source>
        <dbReference type="EMBL" id="RHJ62182.1"/>
    </source>
</evidence>
<keyword evidence="2 6" id="KW-1003">Cell membrane</keyword>
<accession>A0A3E4LRK2</accession>
<organism evidence="8 11">
    <name type="scientific">[Ruminococcus] lactaris</name>
    <dbReference type="NCBI Taxonomy" id="46228"/>
    <lineage>
        <taxon>Bacteria</taxon>
        <taxon>Bacillati</taxon>
        <taxon>Bacillota</taxon>
        <taxon>Clostridia</taxon>
        <taxon>Lachnospirales</taxon>
        <taxon>Lachnospiraceae</taxon>
        <taxon>Mediterraneibacter</taxon>
    </lineage>
</organism>
<evidence type="ECO:0000256" key="3">
    <source>
        <dbReference type="ARBA" id="ARBA00022692"/>
    </source>
</evidence>
<feature type="transmembrane region" description="Helical" evidence="6">
    <location>
        <begin position="157"/>
        <end position="176"/>
    </location>
</feature>
<evidence type="ECO:0000313" key="12">
    <source>
        <dbReference type="Proteomes" id="UP000284902"/>
    </source>
</evidence>
<name>A0A3E4LRK2_9FIRM</name>
<dbReference type="Pfam" id="PF09335">
    <property type="entry name" value="VTT_dom"/>
    <property type="match status" value="1"/>
</dbReference>
<evidence type="ECO:0000256" key="6">
    <source>
        <dbReference type="RuleBase" id="RU366058"/>
    </source>
</evidence>
<dbReference type="PROSITE" id="PS51257">
    <property type="entry name" value="PROKAR_LIPOPROTEIN"/>
    <property type="match status" value="1"/>
</dbReference>
<evidence type="ECO:0000313" key="8">
    <source>
        <dbReference type="EMBL" id="RGK40078.1"/>
    </source>
</evidence>
<dbReference type="PANTHER" id="PTHR12677:SF59">
    <property type="entry name" value="GOLGI APPARATUS MEMBRANE PROTEIN TVP38-RELATED"/>
    <property type="match status" value="1"/>
</dbReference>
<keyword evidence="3 6" id="KW-0812">Transmembrane</keyword>
<evidence type="ECO:0000313" key="13">
    <source>
        <dbReference type="Proteomes" id="UP000285832"/>
    </source>
</evidence>
<dbReference type="RefSeq" id="WP_117688116.1">
    <property type="nucleotide sequence ID" value="NZ_CAJMJQ010000026.1"/>
</dbReference>
<keyword evidence="4 6" id="KW-1133">Transmembrane helix</keyword>
<feature type="transmembrane region" description="Helical" evidence="6">
    <location>
        <begin position="7"/>
        <end position="24"/>
    </location>
</feature>
<feature type="transmembrane region" description="Helical" evidence="6">
    <location>
        <begin position="188"/>
        <end position="209"/>
    </location>
</feature>
<dbReference type="EMBL" id="QRMI01000011">
    <property type="protein sequence ID" value="RHJ62182.1"/>
    <property type="molecule type" value="Genomic_DNA"/>
</dbReference>
<evidence type="ECO:0000256" key="4">
    <source>
        <dbReference type="ARBA" id="ARBA00022989"/>
    </source>
</evidence>
<dbReference type="EMBL" id="QRHG01000009">
    <property type="protein sequence ID" value="RHF61835.1"/>
    <property type="molecule type" value="Genomic_DNA"/>
</dbReference>
<dbReference type="InterPro" id="IPR032816">
    <property type="entry name" value="VTT_dom"/>
</dbReference>
<dbReference type="Proteomes" id="UP000285832">
    <property type="component" value="Unassembled WGS sequence"/>
</dbReference>
<evidence type="ECO:0000313" key="11">
    <source>
        <dbReference type="Proteomes" id="UP000260793"/>
    </source>
</evidence>
<comment type="similarity">
    <text evidence="6">Belongs to the TVP38/TMEM64 family.</text>
</comment>
<evidence type="ECO:0000256" key="5">
    <source>
        <dbReference type="ARBA" id="ARBA00023136"/>
    </source>
</evidence>
<evidence type="ECO:0000313" key="9">
    <source>
        <dbReference type="EMBL" id="RHF61835.1"/>
    </source>
</evidence>
<comment type="caution">
    <text evidence="8">The sequence shown here is derived from an EMBL/GenBank/DDBJ whole genome shotgun (WGS) entry which is preliminary data.</text>
</comment>
<evidence type="ECO:0000259" key="7">
    <source>
        <dbReference type="Pfam" id="PF09335"/>
    </source>
</evidence>
<evidence type="ECO:0000256" key="2">
    <source>
        <dbReference type="ARBA" id="ARBA00022475"/>
    </source>
</evidence>
<dbReference type="Proteomes" id="UP000260793">
    <property type="component" value="Unassembled WGS sequence"/>
</dbReference>
<dbReference type="InterPro" id="IPR015414">
    <property type="entry name" value="TMEM64"/>
</dbReference>
<gene>
    <name evidence="10" type="ORF">DW116_05500</name>
    <name evidence="9" type="ORF">DW672_04865</name>
    <name evidence="8" type="ORF">DXD17_07170</name>
</gene>
<dbReference type="PANTHER" id="PTHR12677">
    <property type="entry name" value="GOLGI APPARATUS MEMBRANE PROTEIN TVP38-RELATED"/>
    <property type="match status" value="1"/>
</dbReference>